<keyword evidence="1" id="KW-0285">Flavoprotein</keyword>
<feature type="region of interest" description="Disordered" evidence="6">
    <location>
        <begin position="1"/>
        <end position="20"/>
    </location>
</feature>
<dbReference type="FunFam" id="2.40.110.10:FF:000026">
    <property type="entry name" value="4-hydroxyphenylacetate 3-monooxygenase oxygenase component"/>
    <property type="match status" value="1"/>
</dbReference>
<dbReference type="GO" id="GO:0016627">
    <property type="term" value="F:oxidoreductase activity, acting on the CH-CH group of donors"/>
    <property type="evidence" value="ECO:0007669"/>
    <property type="project" value="InterPro"/>
</dbReference>
<feature type="domain" description="HpaB/PvcC/4-BUDH N-terminal" evidence="8">
    <location>
        <begin position="45"/>
        <end position="309"/>
    </location>
</feature>
<name>A0A1H2JI76_9ACTN</name>
<dbReference type="PANTHER" id="PTHR36117">
    <property type="entry name" value="4-HYDROXYPHENYLACETATE 3-MONOOXYGENASE-RELATED"/>
    <property type="match status" value="1"/>
</dbReference>
<keyword evidence="3" id="KW-0560">Oxidoreductase</keyword>
<dbReference type="FunFam" id="1.10.3140.10:FF:000001">
    <property type="entry name" value="4-hydroxyphenylacetate 3-monooxygenase oxygenase component"/>
    <property type="match status" value="1"/>
</dbReference>
<evidence type="ECO:0000256" key="2">
    <source>
        <dbReference type="ARBA" id="ARBA00022827"/>
    </source>
</evidence>
<dbReference type="SUPFAM" id="SSF56645">
    <property type="entry name" value="Acyl-CoA dehydrogenase NM domain-like"/>
    <property type="match status" value="1"/>
</dbReference>
<evidence type="ECO:0000256" key="3">
    <source>
        <dbReference type="ARBA" id="ARBA00023002"/>
    </source>
</evidence>
<evidence type="ECO:0000256" key="4">
    <source>
        <dbReference type="ARBA" id="ARBA00061227"/>
    </source>
</evidence>
<dbReference type="PANTHER" id="PTHR36117:SF3">
    <property type="entry name" value="4-HYDROXYPHENYLACETATE 3-MONOOXYGENASE-RELATED"/>
    <property type="match status" value="1"/>
</dbReference>
<dbReference type="InterPro" id="IPR004925">
    <property type="entry name" value="HpaB/PvcC/4-BUDH"/>
</dbReference>
<dbReference type="GO" id="GO:0004497">
    <property type="term" value="F:monooxygenase activity"/>
    <property type="evidence" value="ECO:0007669"/>
    <property type="project" value="UniProtKB-KW"/>
</dbReference>
<evidence type="ECO:0000256" key="1">
    <source>
        <dbReference type="ARBA" id="ARBA00022630"/>
    </source>
</evidence>
<evidence type="ECO:0000259" key="8">
    <source>
        <dbReference type="Pfam" id="PF11794"/>
    </source>
</evidence>
<evidence type="ECO:0000256" key="5">
    <source>
        <dbReference type="PIRSR" id="PIRSR000331-2"/>
    </source>
</evidence>
<dbReference type="PIRSF" id="PIRSF500125">
    <property type="entry name" value="4_HPA_large"/>
    <property type="match status" value="1"/>
</dbReference>
<reference evidence="9 10" key="1">
    <citation type="submission" date="2016-10" db="EMBL/GenBank/DDBJ databases">
        <authorList>
            <person name="de Groot N.N."/>
        </authorList>
    </citation>
    <scope>NUCLEOTIDE SEQUENCE [LARGE SCALE GENOMIC DNA]</scope>
    <source>
        <strain evidence="9 10">DSM 44215</strain>
    </source>
</reference>
<evidence type="ECO:0000313" key="9">
    <source>
        <dbReference type="EMBL" id="SDU55841.1"/>
    </source>
</evidence>
<comment type="similarity">
    <text evidence="4">Belongs to the FADH(2)-utilizing monooxygenase family.</text>
</comment>
<dbReference type="STRING" id="158898.SAMN04488548_1342133"/>
<feature type="region of interest" description="Disordered" evidence="6">
    <location>
        <begin position="94"/>
        <end position="113"/>
    </location>
</feature>
<dbReference type="GO" id="GO:0016705">
    <property type="term" value="F:oxidoreductase activity, acting on paired donors, with incorporation or reduction of molecular oxygen"/>
    <property type="evidence" value="ECO:0007669"/>
    <property type="project" value="UniProtKB-ARBA"/>
</dbReference>
<dbReference type="Gene3D" id="1.10.3140.10">
    <property type="entry name" value="4-hydroxybutyryl-coa dehydratase, domain 1"/>
    <property type="match status" value="1"/>
</dbReference>
<dbReference type="Pfam" id="PF03241">
    <property type="entry name" value="HpaB"/>
    <property type="match status" value="1"/>
</dbReference>
<evidence type="ECO:0000259" key="7">
    <source>
        <dbReference type="Pfam" id="PF03241"/>
    </source>
</evidence>
<dbReference type="AlphaFoldDB" id="A0A1H2JI76"/>
<dbReference type="InterPro" id="IPR024674">
    <property type="entry name" value="HpaB/PvcC/4-BUDH_N"/>
</dbReference>
<accession>A0A1H2JI76</accession>
<dbReference type="Gene3D" id="2.40.110.10">
    <property type="entry name" value="Butyryl-CoA Dehydrogenase, subunit A, domain 2"/>
    <property type="match status" value="1"/>
</dbReference>
<feature type="domain" description="HpaB/PvcC/4-BUDH C-terminal" evidence="7">
    <location>
        <begin position="317"/>
        <end position="517"/>
    </location>
</feature>
<dbReference type="SUPFAM" id="SSF47203">
    <property type="entry name" value="Acyl-CoA dehydrogenase C-terminal domain-like"/>
    <property type="match status" value="1"/>
</dbReference>
<evidence type="ECO:0000313" key="10">
    <source>
        <dbReference type="Proteomes" id="UP000183180"/>
    </source>
</evidence>
<dbReference type="InterPro" id="IPR024719">
    <property type="entry name" value="HpaB/PvcC/4-BUDH_C"/>
</dbReference>
<dbReference type="InterPro" id="IPR046373">
    <property type="entry name" value="Acyl-CoA_Oxase/DH_mid-dom_sf"/>
</dbReference>
<dbReference type="InterPro" id="IPR024677">
    <property type="entry name" value="HpaB/PvcC"/>
</dbReference>
<dbReference type="InterPro" id="IPR009100">
    <property type="entry name" value="AcylCoA_DH/oxidase_NM_dom_sf"/>
</dbReference>
<keyword evidence="2 5" id="KW-0274">FAD</keyword>
<dbReference type="OrthoDB" id="9785230at2"/>
<feature type="binding site" evidence="5">
    <location>
        <begin position="185"/>
        <end position="187"/>
    </location>
    <ligand>
        <name>FAD</name>
        <dbReference type="ChEBI" id="CHEBI:57692"/>
    </ligand>
</feature>
<organism evidence="9 10">
    <name type="scientific">Gordonia westfalica</name>
    <dbReference type="NCBI Taxonomy" id="158898"/>
    <lineage>
        <taxon>Bacteria</taxon>
        <taxon>Bacillati</taxon>
        <taxon>Actinomycetota</taxon>
        <taxon>Actinomycetes</taxon>
        <taxon>Mycobacteriales</taxon>
        <taxon>Gordoniaceae</taxon>
        <taxon>Gordonia</taxon>
    </lineage>
</organism>
<proteinExistence type="inferred from homology"/>
<dbReference type="RefSeq" id="WP_074850497.1">
    <property type="nucleotide sequence ID" value="NZ_FNLM01000034.1"/>
</dbReference>
<dbReference type="InterPro" id="IPR036250">
    <property type="entry name" value="AcylCo_DH-like_C"/>
</dbReference>
<dbReference type="Pfam" id="PF11794">
    <property type="entry name" value="HpaB_N"/>
    <property type="match status" value="1"/>
</dbReference>
<feature type="binding site" evidence="5">
    <location>
        <position position="226"/>
    </location>
    <ligand>
        <name>FAD</name>
        <dbReference type="ChEBI" id="CHEBI:57692"/>
    </ligand>
</feature>
<dbReference type="EMBL" id="FNLM01000034">
    <property type="protein sequence ID" value="SDU55841.1"/>
    <property type="molecule type" value="Genomic_DNA"/>
</dbReference>
<dbReference type="Gene3D" id="1.20.140.10">
    <property type="entry name" value="Butyryl-CoA Dehydrogenase, subunit A, domain 3"/>
    <property type="match status" value="1"/>
</dbReference>
<sequence length="546" mass="60976">MTATDIAPETETTGTETATVDRSKVNVAADSEANRTENFATRPMTGDEYIESLRDDREIWLNGERVKDVTTHEAFRNPIRMTARLYDAMHDPATKDKVTAPTDTGNGGVTMPFFRAPKSADDLRADRDAIATWARMTYGWMGRSPDYKASFLGTLHANSELYAPFQANAERWYKESQEKVLYWNHAIINPPVDRQLPPDEVGDVFMKVEKETDAGLIVSGAKVVATGSAITNYNFISHYGLPIKKKQFALICTVPMDAPGVKLICRSSYTQQAAVMGTPFDYPLSSRMDENDTIFVFDKVLVPWENVFMYGDVDKINAFFPQSGFLPRFTLQGCTRLAVKLDFIAGLLMKALDCTGAGGFRGVQTRVGEVIGWRNLFWSLSDAMVNNPEPWIGDTVIPKLEYGLTYRMFAQQGYPRVKEIIEQDVASGLIYLPSSSADFKSPDVRPYLDKYVRGSDGIMAVDRVKVMKALWDSIGSEFGGRHELYERNYAGNHEGVKAELLMFADARGTVGEMKGLAEQCLSEYDLDGWTVPDLIGNDDVSYFGNR</sequence>
<keyword evidence="9" id="KW-0503">Monooxygenase</keyword>
<dbReference type="Proteomes" id="UP000183180">
    <property type="component" value="Unassembled WGS sequence"/>
</dbReference>
<gene>
    <name evidence="9" type="ORF">SAMN04488548_1342133</name>
</gene>
<feature type="compositionally biased region" description="Low complexity" evidence="6">
    <location>
        <begin position="9"/>
        <end position="18"/>
    </location>
</feature>
<evidence type="ECO:0000256" key="6">
    <source>
        <dbReference type="SAM" id="MobiDB-lite"/>
    </source>
</evidence>
<dbReference type="PIRSF" id="PIRSF000331">
    <property type="entry name" value="HpaA_HpaB"/>
    <property type="match status" value="1"/>
</dbReference>
<protein>
    <submittedName>
        <fullName evidence="9">4-hydroxyphenylacetate 3-monooxygenase oxygenase component</fullName>
    </submittedName>
</protein>